<protein>
    <submittedName>
        <fullName evidence="6">Uncharacterized protein</fullName>
    </submittedName>
</protein>
<dbReference type="Proteomes" id="UP001516400">
    <property type="component" value="Unassembled WGS sequence"/>
</dbReference>
<keyword evidence="3 5" id="KW-1133">Transmembrane helix</keyword>
<dbReference type="GO" id="GO:0016020">
    <property type="term" value="C:membrane"/>
    <property type="evidence" value="ECO:0007669"/>
    <property type="project" value="UniProtKB-SubCell"/>
</dbReference>
<dbReference type="InterPro" id="IPR011701">
    <property type="entry name" value="MFS"/>
</dbReference>
<evidence type="ECO:0000256" key="5">
    <source>
        <dbReference type="SAM" id="Phobius"/>
    </source>
</evidence>
<reference evidence="6 7" key="1">
    <citation type="journal article" date="2021" name="BMC Biol.">
        <title>Horizontally acquired antibacterial genes associated with adaptive radiation of ladybird beetles.</title>
        <authorList>
            <person name="Li H.S."/>
            <person name="Tang X.F."/>
            <person name="Huang Y.H."/>
            <person name="Xu Z.Y."/>
            <person name="Chen M.L."/>
            <person name="Du X.Y."/>
            <person name="Qiu B.Y."/>
            <person name="Chen P.T."/>
            <person name="Zhang W."/>
            <person name="Slipinski A."/>
            <person name="Escalona H.E."/>
            <person name="Waterhouse R.M."/>
            <person name="Zwick A."/>
            <person name="Pang H."/>
        </authorList>
    </citation>
    <scope>NUCLEOTIDE SEQUENCE [LARGE SCALE GENOMIC DNA]</scope>
    <source>
        <strain evidence="6">SYSU2018</strain>
    </source>
</reference>
<keyword evidence="7" id="KW-1185">Reference proteome</keyword>
<feature type="transmembrane region" description="Helical" evidence="5">
    <location>
        <begin position="55"/>
        <end position="76"/>
    </location>
</feature>
<keyword evidence="4 5" id="KW-0472">Membrane</keyword>
<organism evidence="6 7">
    <name type="scientific">Cryptolaemus montrouzieri</name>
    <dbReference type="NCBI Taxonomy" id="559131"/>
    <lineage>
        <taxon>Eukaryota</taxon>
        <taxon>Metazoa</taxon>
        <taxon>Ecdysozoa</taxon>
        <taxon>Arthropoda</taxon>
        <taxon>Hexapoda</taxon>
        <taxon>Insecta</taxon>
        <taxon>Pterygota</taxon>
        <taxon>Neoptera</taxon>
        <taxon>Endopterygota</taxon>
        <taxon>Coleoptera</taxon>
        <taxon>Polyphaga</taxon>
        <taxon>Cucujiformia</taxon>
        <taxon>Coccinelloidea</taxon>
        <taxon>Coccinellidae</taxon>
        <taxon>Scymninae</taxon>
        <taxon>Scymnini</taxon>
        <taxon>Cryptolaemus</taxon>
    </lineage>
</organism>
<feature type="transmembrane region" description="Helical" evidence="5">
    <location>
        <begin position="20"/>
        <end position="43"/>
    </location>
</feature>
<dbReference type="InterPro" id="IPR036259">
    <property type="entry name" value="MFS_trans_sf"/>
</dbReference>
<gene>
    <name evidence="6" type="ORF">HHI36_002936</name>
</gene>
<dbReference type="PANTHER" id="PTHR23507:SF39">
    <property type="entry name" value="GH23453P-RELATED"/>
    <property type="match status" value="1"/>
</dbReference>
<evidence type="ECO:0000256" key="3">
    <source>
        <dbReference type="ARBA" id="ARBA00022989"/>
    </source>
</evidence>
<evidence type="ECO:0000313" key="6">
    <source>
        <dbReference type="EMBL" id="KAL3288494.1"/>
    </source>
</evidence>
<feature type="transmembrane region" description="Helical" evidence="5">
    <location>
        <begin position="88"/>
        <end position="110"/>
    </location>
</feature>
<name>A0ABD2PC41_9CUCU</name>
<dbReference type="AlphaFoldDB" id="A0ABD2PC41"/>
<accession>A0ABD2PC41</accession>
<evidence type="ECO:0000256" key="4">
    <source>
        <dbReference type="ARBA" id="ARBA00023136"/>
    </source>
</evidence>
<dbReference type="SUPFAM" id="SSF103473">
    <property type="entry name" value="MFS general substrate transporter"/>
    <property type="match status" value="1"/>
</dbReference>
<proteinExistence type="predicted"/>
<dbReference type="PANTHER" id="PTHR23507">
    <property type="entry name" value="ZGC:174356"/>
    <property type="match status" value="1"/>
</dbReference>
<sequence length="124" mass="13546">MGLISSMSGAVVQGLASTNAHIYFGGVLTILSGNLTPMLRSLLSKLTEPHEVGKIFSVVIMFQNFSQMLGSPFYTYIYNKTHDTHPEFFNFVTAGILGFIIILSLVVALLHLRTPSEPKVTVLS</sequence>
<dbReference type="Gene3D" id="1.20.1250.20">
    <property type="entry name" value="MFS general substrate transporter like domains"/>
    <property type="match status" value="1"/>
</dbReference>
<comment type="subcellular location">
    <subcellularLocation>
        <location evidence="1">Membrane</location>
        <topology evidence="1">Multi-pass membrane protein</topology>
    </subcellularLocation>
</comment>
<keyword evidence="2 5" id="KW-0812">Transmembrane</keyword>
<evidence type="ECO:0000313" key="7">
    <source>
        <dbReference type="Proteomes" id="UP001516400"/>
    </source>
</evidence>
<comment type="caution">
    <text evidence="6">The sequence shown here is derived from an EMBL/GenBank/DDBJ whole genome shotgun (WGS) entry which is preliminary data.</text>
</comment>
<dbReference type="EMBL" id="JABFTP020000185">
    <property type="protein sequence ID" value="KAL3288494.1"/>
    <property type="molecule type" value="Genomic_DNA"/>
</dbReference>
<dbReference type="Pfam" id="PF07690">
    <property type="entry name" value="MFS_1"/>
    <property type="match status" value="1"/>
</dbReference>
<evidence type="ECO:0000256" key="2">
    <source>
        <dbReference type="ARBA" id="ARBA00022692"/>
    </source>
</evidence>
<evidence type="ECO:0000256" key="1">
    <source>
        <dbReference type="ARBA" id="ARBA00004141"/>
    </source>
</evidence>